<organism evidence="1 2">
    <name type="scientific">Bifidobacterium pullorum subsp. gallinarum</name>
    <dbReference type="NCBI Taxonomy" id="78344"/>
    <lineage>
        <taxon>Bacteria</taxon>
        <taxon>Bacillati</taxon>
        <taxon>Actinomycetota</taxon>
        <taxon>Actinomycetes</taxon>
        <taxon>Bifidobacteriales</taxon>
        <taxon>Bifidobacteriaceae</taxon>
        <taxon>Bifidobacterium</taxon>
    </lineage>
</organism>
<dbReference type="InterPro" id="IPR036782">
    <property type="entry name" value="NE0471-like_N"/>
</dbReference>
<protein>
    <submittedName>
        <fullName evidence="1">DUF2442 domain-containing protein</fullName>
    </submittedName>
</protein>
<evidence type="ECO:0000313" key="2">
    <source>
        <dbReference type="Proteomes" id="UP000293589"/>
    </source>
</evidence>
<gene>
    <name evidence="1" type="ORF">ESN35_06610</name>
</gene>
<dbReference type="KEGG" id="bgx:ESN35_06610"/>
<dbReference type="Gene3D" id="3.30.2020.10">
    <property type="entry name" value="NE0471-like N-terminal domain"/>
    <property type="match status" value="1"/>
</dbReference>
<dbReference type="AlphaFoldDB" id="A0A4P6DYX2"/>
<dbReference type="SUPFAM" id="SSF143880">
    <property type="entry name" value="NE0471 N-terminal domain-like"/>
    <property type="match status" value="1"/>
</dbReference>
<reference evidence="1 2" key="1">
    <citation type="submission" date="2019-01" db="EMBL/GenBank/DDBJ databases">
        <title>Complete genome sequence of Bifidobacterium gallinarum CACC 514.</title>
        <authorList>
            <person name="Jung M."/>
        </authorList>
    </citation>
    <scope>NUCLEOTIDE SEQUENCE [LARGE SCALE GENOMIC DNA]</scope>
    <source>
        <strain evidence="1 2">CACC 514</strain>
    </source>
</reference>
<sequence>MAIDYLIQVTECEPLPGYRLKVKCSDGVSGVFDMSKYLERGMFKRLKDTSVFNAVRLVFGAPTWPGNIDIAPERVRSDMELAAA</sequence>
<dbReference type="Proteomes" id="UP000293589">
    <property type="component" value="Chromosome"/>
</dbReference>
<evidence type="ECO:0000313" key="1">
    <source>
        <dbReference type="EMBL" id="QAY33108.1"/>
    </source>
</evidence>
<dbReference type="Pfam" id="PF10387">
    <property type="entry name" value="DUF2442"/>
    <property type="match status" value="1"/>
</dbReference>
<accession>A0A4P6DYX2</accession>
<name>A0A4P6DYX2_9BIFI</name>
<dbReference type="EMBL" id="CP035464">
    <property type="protein sequence ID" value="QAY33108.1"/>
    <property type="molecule type" value="Genomic_DNA"/>
</dbReference>
<dbReference type="InterPro" id="IPR018841">
    <property type="entry name" value="DUF2442"/>
</dbReference>
<proteinExistence type="predicted"/>
<dbReference type="RefSeq" id="WP_129237596.1">
    <property type="nucleotide sequence ID" value="NZ_CP035464.1"/>
</dbReference>